<comment type="caution">
    <text evidence="1">The sequence shown here is derived from an EMBL/GenBank/DDBJ whole genome shotgun (WGS) entry which is preliminary data.</text>
</comment>
<dbReference type="OrthoDB" id="4484556at2"/>
<dbReference type="RefSeq" id="WP_006334652.1">
    <property type="nucleotide sequence ID" value="NZ_BAHC01000126.1"/>
</dbReference>
<dbReference type="AlphaFoldDB" id="K6V561"/>
<evidence type="ECO:0008006" key="3">
    <source>
        <dbReference type="Google" id="ProtNLM"/>
    </source>
</evidence>
<proteinExistence type="predicted"/>
<name>K6V561_9ACTN</name>
<accession>K6V561</accession>
<organism evidence="1 2">
    <name type="scientific">Gordonia rhizosphera NBRC 16068</name>
    <dbReference type="NCBI Taxonomy" id="1108045"/>
    <lineage>
        <taxon>Bacteria</taxon>
        <taxon>Bacillati</taxon>
        <taxon>Actinomycetota</taxon>
        <taxon>Actinomycetes</taxon>
        <taxon>Mycobacteriales</taxon>
        <taxon>Gordoniaceae</taxon>
        <taxon>Gordonia</taxon>
    </lineage>
</organism>
<gene>
    <name evidence="1" type="ORF">GORHZ_126_00490</name>
</gene>
<evidence type="ECO:0000313" key="1">
    <source>
        <dbReference type="EMBL" id="GAB91308.1"/>
    </source>
</evidence>
<dbReference type="STRING" id="1108045.GORHZ_126_00490"/>
<dbReference type="eggNOG" id="COG2890">
    <property type="taxonomic scope" value="Bacteria"/>
</dbReference>
<dbReference type="Proteomes" id="UP000008363">
    <property type="component" value="Unassembled WGS sequence"/>
</dbReference>
<protein>
    <recommendedName>
        <fullName evidence="3">Methyltransferase domain-containing protein</fullName>
    </recommendedName>
</protein>
<dbReference type="InterPro" id="IPR029063">
    <property type="entry name" value="SAM-dependent_MTases_sf"/>
</dbReference>
<dbReference type="EMBL" id="BAHC01000126">
    <property type="protein sequence ID" value="GAB91308.1"/>
    <property type="molecule type" value="Genomic_DNA"/>
</dbReference>
<dbReference type="SUPFAM" id="SSF53335">
    <property type="entry name" value="S-adenosyl-L-methionine-dependent methyltransferases"/>
    <property type="match status" value="1"/>
</dbReference>
<keyword evidence="2" id="KW-1185">Reference proteome</keyword>
<reference evidence="1 2" key="1">
    <citation type="submission" date="2012-08" db="EMBL/GenBank/DDBJ databases">
        <title>Whole genome shotgun sequence of Gordonia rhizosphera NBRC 16068.</title>
        <authorList>
            <person name="Takarada H."/>
            <person name="Isaki S."/>
            <person name="Hosoyama A."/>
            <person name="Tsuchikane K."/>
            <person name="Katsumata H."/>
            <person name="Baba S."/>
            <person name="Ohji S."/>
            <person name="Yamazaki S."/>
            <person name="Fujita N."/>
        </authorList>
    </citation>
    <scope>NUCLEOTIDE SEQUENCE [LARGE SCALE GENOMIC DNA]</scope>
    <source>
        <strain evidence="1 2">NBRC 16068</strain>
    </source>
</reference>
<sequence>MGHTEAAGPVPVFDPALRGGSWSCRRNDGARGPLPVARWFGSAPDSADGRFDDAVVARCAGPTIDLGCGPGRFVTALAAVGVAALGVDHSRVAVRLARERGAVALCRSIFDGLPGEGRWHRALLIDGNVGIAGDPTRVLRRAAEIVSTTGSVLVELDPDVEHVAVEVIRLEAGAIVGPWFRWARLGILGAEDIAHRLGMSVAGVWEESGRQVVELIRSQGHGPVLRGAS</sequence>
<dbReference type="Gene3D" id="3.40.50.150">
    <property type="entry name" value="Vaccinia Virus protein VP39"/>
    <property type="match status" value="1"/>
</dbReference>
<evidence type="ECO:0000313" key="2">
    <source>
        <dbReference type="Proteomes" id="UP000008363"/>
    </source>
</evidence>